<dbReference type="EMBL" id="MQVX01000001">
    <property type="protein sequence ID" value="PQJ14935.1"/>
    <property type="molecule type" value="Genomic_DNA"/>
</dbReference>
<dbReference type="Proteomes" id="UP000239366">
    <property type="component" value="Unassembled WGS sequence"/>
</dbReference>
<organism evidence="5 6">
    <name type="scientific">Aureicoccus marinus</name>
    <dbReference type="NCBI Taxonomy" id="754435"/>
    <lineage>
        <taxon>Bacteria</taxon>
        <taxon>Pseudomonadati</taxon>
        <taxon>Bacteroidota</taxon>
        <taxon>Flavobacteriia</taxon>
        <taxon>Flavobacteriales</taxon>
        <taxon>Flavobacteriaceae</taxon>
        <taxon>Aureicoccus</taxon>
    </lineage>
</organism>
<dbReference type="FunFam" id="3.40.640.10:FF:000046">
    <property type="entry name" value="Cystathionine gamma-lyase"/>
    <property type="match status" value="1"/>
</dbReference>
<gene>
    <name evidence="5" type="ORF">BST99_03570</name>
</gene>
<evidence type="ECO:0000256" key="4">
    <source>
        <dbReference type="RuleBase" id="RU362118"/>
    </source>
</evidence>
<accession>A0A2S7T614</accession>
<comment type="similarity">
    <text evidence="4">Belongs to the trans-sulfuration enzymes family.</text>
</comment>
<proteinExistence type="inferred from homology"/>
<dbReference type="InterPro" id="IPR015424">
    <property type="entry name" value="PyrdxlP-dep_Trfase"/>
</dbReference>
<sequence>MKLWPYTPNEQAQWGINPPISDSATYAFPSADAMIETFEGTREDHFLYSRHSAPTTTRLEMALAKMEKTESAVVFGSGMGAISAVLMQHCGQGDHIVASRTIYGGTYAFMKFFLPKLGIETTFVDTNNVAAVEGAIRENTRVIYTETMSNPLLRITDIASLGQLSHSKGLKLIVDNTFTPLLVQPAQLGADIVIHSLTKFINGNSDCVAGVACCTAEMAHTLRDVNTGAAMLFGSTLDSTRAAGILKNLQTLDVRMIRHSQNAHYLARGLEKMGYRVSYPGLRSHPDHDIMRAQHQSRYGFGGLFTLEVDNFEQANALMQELQKAGLGHLAVSLGHHQTLFSASGTSTSSEIPENERLDMGLGDGLIRFSVGLDGDIESSFMGYRQALKKVGLTGWKDSYSLS</sequence>
<dbReference type="InterPro" id="IPR015421">
    <property type="entry name" value="PyrdxlP-dep_Trfase_major"/>
</dbReference>
<dbReference type="OrthoDB" id="9803729at2"/>
<dbReference type="SUPFAM" id="SSF53383">
    <property type="entry name" value="PLP-dependent transferases"/>
    <property type="match status" value="1"/>
</dbReference>
<dbReference type="InterPro" id="IPR000277">
    <property type="entry name" value="Cys/Met-Metab_PyrdxlP-dep_enz"/>
</dbReference>
<evidence type="ECO:0000313" key="6">
    <source>
        <dbReference type="Proteomes" id="UP000239366"/>
    </source>
</evidence>
<evidence type="ECO:0000313" key="5">
    <source>
        <dbReference type="EMBL" id="PQJ14935.1"/>
    </source>
</evidence>
<dbReference type="RefSeq" id="WP_105000578.1">
    <property type="nucleotide sequence ID" value="NZ_MQVX01000001.1"/>
</dbReference>
<keyword evidence="2 3" id="KW-0663">Pyridoxal phosphate</keyword>
<dbReference type="PIRSF" id="PIRSF001434">
    <property type="entry name" value="CGS"/>
    <property type="match status" value="1"/>
</dbReference>
<dbReference type="Pfam" id="PF01053">
    <property type="entry name" value="Cys_Met_Meta_PP"/>
    <property type="match status" value="1"/>
</dbReference>
<dbReference type="PANTHER" id="PTHR11808:SF80">
    <property type="entry name" value="CYSTATHIONINE GAMMA-LYASE"/>
    <property type="match status" value="1"/>
</dbReference>
<dbReference type="InterPro" id="IPR015422">
    <property type="entry name" value="PyrdxlP-dep_Trfase_small"/>
</dbReference>
<evidence type="ECO:0000256" key="2">
    <source>
        <dbReference type="ARBA" id="ARBA00022898"/>
    </source>
</evidence>
<dbReference type="PANTHER" id="PTHR11808">
    <property type="entry name" value="TRANS-SULFURATION ENZYME FAMILY MEMBER"/>
    <property type="match status" value="1"/>
</dbReference>
<dbReference type="Gene3D" id="3.40.640.10">
    <property type="entry name" value="Type I PLP-dependent aspartate aminotransferase-like (Major domain)"/>
    <property type="match status" value="1"/>
</dbReference>
<comment type="cofactor">
    <cofactor evidence="1 4">
        <name>pyridoxal 5'-phosphate</name>
        <dbReference type="ChEBI" id="CHEBI:597326"/>
    </cofactor>
</comment>
<name>A0A2S7T614_9FLAO</name>
<evidence type="ECO:0000256" key="3">
    <source>
        <dbReference type="PIRSR" id="PIRSR001434-2"/>
    </source>
</evidence>
<evidence type="ECO:0000256" key="1">
    <source>
        <dbReference type="ARBA" id="ARBA00001933"/>
    </source>
</evidence>
<feature type="modified residue" description="N6-(pyridoxal phosphate)lysine" evidence="3">
    <location>
        <position position="199"/>
    </location>
</feature>
<dbReference type="Gene3D" id="3.90.1150.10">
    <property type="entry name" value="Aspartate Aminotransferase, domain 1"/>
    <property type="match status" value="1"/>
</dbReference>
<comment type="caution">
    <text evidence="5">The sequence shown here is derived from an EMBL/GenBank/DDBJ whole genome shotgun (WGS) entry which is preliminary data.</text>
</comment>
<dbReference type="GO" id="GO:0030170">
    <property type="term" value="F:pyridoxal phosphate binding"/>
    <property type="evidence" value="ECO:0007669"/>
    <property type="project" value="InterPro"/>
</dbReference>
<dbReference type="AlphaFoldDB" id="A0A2S7T614"/>
<keyword evidence="5" id="KW-0456">Lyase</keyword>
<keyword evidence="6" id="KW-1185">Reference proteome</keyword>
<protein>
    <submittedName>
        <fullName evidence="5">Cystathionine beta-lyase</fullName>
    </submittedName>
</protein>
<dbReference type="GO" id="GO:0016846">
    <property type="term" value="F:carbon-sulfur lyase activity"/>
    <property type="evidence" value="ECO:0007669"/>
    <property type="project" value="TreeGrafter"/>
</dbReference>
<reference evidence="6" key="1">
    <citation type="submission" date="2016-11" db="EMBL/GenBank/DDBJ databases">
        <title>Trade-off between light-utilization and light-protection in marine flavobacteria.</title>
        <authorList>
            <person name="Kumagai Y."/>
            <person name="Yoshizawa S."/>
            <person name="Kogure K."/>
        </authorList>
    </citation>
    <scope>NUCLEOTIDE SEQUENCE [LARGE SCALE GENOMIC DNA]</scope>
    <source>
        <strain evidence="6">SG-18</strain>
    </source>
</reference>
<dbReference type="GO" id="GO:0005737">
    <property type="term" value="C:cytoplasm"/>
    <property type="evidence" value="ECO:0007669"/>
    <property type="project" value="TreeGrafter"/>
</dbReference>
<dbReference type="GO" id="GO:0019346">
    <property type="term" value="P:transsulfuration"/>
    <property type="evidence" value="ECO:0007669"/>
    <property type="project" value="InterPro"/>
</dbReference>